<organism evidence="1 2">
    <name type="scientific">Purpureocillium lilacinum</name>
    <name type="common">Paecilomyces lilacinus</name>
    <dbReference type="NCBI Taxonomy" id="33203"/>
    <lineage>
        <taxon>Eukaryota</taxon>
        <taxon>Fungi</taxon>
        <taxon>Dikarya</taxon>
        <taxon>Ascomycota</taxon>
        <taxon>Pezizomycotina</taxon>
        <taxon>Sordariomycetes</taxon>
        <taxon>Hypocreomycetidae</taxon>
        <taxon>Hypocreales</taxon>
        <taxon>Ophiocordycipitaceae</taxon>
        <taxon>Purpureocillium</taxon>
    </lineage>
</organism>
<evidence type="ECO:0008006" key="3">
    <source>
        <dbReference type="Google" id="ProtNLM"/>
    </source>
</evidence>
<protein>
    <recommendedName>
        <fullName evidence="3">DUF3024 domain-containing protein</fullName>
    </recommendedName>
</protein>
<name>A0ABR0BFD0_PURLI</name>
<proteinExistence type="predicted"/>
<dbReference type="EMBL" id="JAWRVI010000181">
    <property type="protein sequence ID" value="KAK4072865.1"/>
    <property type="molecule type" value="Genomic_DNA"/>
</dbReference>
<dbReference type="Proteomes" id="UP001287286">
    <property type="component" value="Unassembled WGS sequence"/>
</dbReference>
<keyword evidence="2" id="KW-1185">Reference proteome</keyword>
<sequence length="116" mass="13314">MLDELRAKLRHHEFRFYANRKLDGERTVFEILLRIDSPGRGGMITANLMASNVFDRRGTQVWPLRCCWDALKWDTKAWTVTLRYGDNSLSFGDASLLHDMEEEIEQLAGTAPSVIA</sequence>
<evidence type="ECO:0000313" key="2">
    <source>
        <dbReference type="Proteomes" id="UP001287286"/>
    </source>
</evidence>
<gene>
    <name evidence="1" type="ORF">Purlil1_13205</name>
</gene>
<accession>A0ABR0BFD0</accession>
<evidence type="ECO:0000313" key="1">
    <source>
        <dbReference type="EMBL" id="KAK4072865.1"/>
    </source>
</evidence>
<comment type="caution">
    <text evidence="1">The sequence shown here is derived from an EMBL/GenBank/DDBJ whole genome shotgun (WGS) entry which is preliminary data.</text>
</comment>
<reference evidence="1 2" key="1">
    <citation type="journal article" date="2024" name="Microbiol. Resour. Announc.">
        <title>Genome annotations for the ascomycete fungi Trichoderma harzianum, Trichoderma aggressivum, and Purpureocillium lilacinum.</title>
        <authorList>
            <person name="Beijen E.P.W."/>
            <person name="Ohm R.A."/>
        </authorList>
    </citation>
    <scope>NUCLEOTIDE SEQUENCE [LARGE SCALE GENOMIC DNA]</scope>
    <source>
        <strain evidence="1 2">CBS 150709</strain>
    </source>
</reference>